<dbReference type="HAMAP" id="MF_00978">
    <property type="entry name" value="Bifunct_BirA"/>
    <property type="match status" value="1"/>
</dbReference>
<reference evidence="6" key="1">
    <citation type="submission" date="2016-10" db="EMBL/GenBank/DDBJ databases">
        <authorList>
            <person name="Varghese N."/>
        </authorList>
    </citation>
    <scope>NUCLEOTIDE SEQUENCE [LARGE SCALE GENOMIC DNA]</scope>
    <source>
        <strain evidence="6">DSM 21843</strain>
    </source>
</reference>
<dbReference type="Gene3D" id="2.30.30.100">
    <property type="match status" value="1"/>
</dbReference>
<dbReference type="KEGG" id="ddt:AAY81_05690"/>
<comment type="function">
    <text evidence="3">Acts both as a biotin--[acetyl-CoA-carboxylase] ligase and a repressor.</text>
</comment>
<dbReference type="GO" id="GO:0006355">
    <property type="term" value="P:regulation of DNA-templated transcription"/>
    <property type="evidence" value="ECO:0007669"/>
    <property type="project" value="UniProtKB-UniRule"/>
</dbReference>
<proteinExistence type="inferred from homology"/>
<feature type="domain" description="BPL/LPL catalytic" evidence="4">
    <location>
        <begin position="75"/>
        <end position="263"/>
    </location>
</feature>
<dbReference type="Pfam" id="PF02237">
    <property type="entry name" value="BPL_C"/>
    <property type="match status" value="1"/>
</dbReference>
<dbReference type="Pfam" id="PF08279">
    <property type="entry name" value="HTH_11"/>
    <property type="match status" value="1"/>
</dbReference>
<dbReference type="EMBL" id="FOEC01000009">
    <property type="protein sequence ID" value="SEO87352.1"/>
    <property type="molecule type" value="Genomic_DNA"/>
</dbReference>
<dbReference type="Proteomes" id="UP000182975">
    <property type="component" value="Unassembled WGS sequence"/>
</dbReference>
<dbReference type="SUPFAM" id="SSF55681">
    <property type="entry name" value="Class II aaRS and biotin synthetases"/>
    <property type="match status" value="1"/>
</dbReference>
<dbReference type="InterPro" id="IPR030855">
    <property type="entry name" value="Bifunct_BirA"/>
</dbReference>
<feature type="binding site" evidence="3">
    <location>
        <position position="189"/>
    </location>
    <ligand>
        <name>biotin</name>
        <dbReference type="ChEBI" id="CHEBI:57586"/>
    </ligand>
</feature>
<comment type="catalytic activity">
    <reaction evidence="3">
        <text>biotin + L-lysyl-[protein] + ATP = N(6)-biotinyl-L-lysyl-[protein] + AMP + diphosphate + H(+)</text>
        <dbReference type="Rhea" id="RHEA:11756"/>
        <dbReference type="Rhea" id="RHEA-COMP:9752"/>
        <dbReference type="Rhea" id="RHEA-COMP:10505"/>
        <dbReference type="ChEBI" id="CHEBI:15378"/>
        <dbReference type="ChEBI" id="CHEBI:29969"/>
        <dbReference type="ChEBI" id="CHEBI:30616"/>
        <dbReference type="ChEBI" id="CHEBI:33019"/>
        <dbReference type="ChEBI" id="CHEBI:57586"/>
        <dbReference type="ChEBI" id="CHEBI:83144"/>
        <dbReference type="ChEBI" id="CHEBI:456215"/>
        <dbReference type="EC" id="6.3.4.15"/>
    </reaction>
</comment>
<keyword evidence="1 3" id="KW-0436">Ligase</keyword>
<dbReference type="PANTHER" id="PTHR12835:SF5">
    <property type="entry name" value="BIOTIN--PROTEIN LIGASE"/>
    <property type="match status" value="1"/>
</dbReference>
<dbReference type="GO" id="GO:0003677">
    <property type="term" value="F:DNA binding"/>
    <property type="evidence" value="ECO:0007669"/>
    <property type="project" value="UniProtKB-UniRule"/>
</dbReference>
<keyword evidence="3" id="KW-0805">Transcription regulation</keyword>
<keyword evidence="6" id="KW-1185">Reference proteome</keyword>
<keyword evidence="3" id="KW-0238">DNA-binding</keyword>
<dbReference type="OrthoDB" id="9807064at2"/>
<dbReference type="InterPro" id="IPR036388">
    <property type="entry name" value="WH-like_DNA-bd_sf"/>
</dbReference>
<feature type="DNA-binding region" description="H-T-H motif" evidence="3">
    <location>
        <begin position="23"/>
        <end position="42"/>
    </location>
</feature>
<gene>
    <name evidence="3" type="primary">birA</name>
    <name evidence="5" type="ORF">SAMN02910314_01454</name>
</gene>
<dbReference type="PATRIC" id="fig|79604.3.peg.1148"/>
<dbReference type="PROSITE" id="PS51733">
    <property type="entry name" value="BPL_LPL_CATALYTIC"/>
    <property type="match status" value="1"/>
</dbReference>
<dbReference type="InterPro" id="IPR004143">
    <property type="entry name" value="BPL_LPL_catalytic"/>
</dbReference>
<evidence type="ECO:0000259" key="4">
    <source>
        <dbReference type="PROSITE" id="PS51733"/>
    </source>
</evidence>
<comment type="caution">
    <text evidence="3">Lacks conserved residue(s) required for the propagation of feature annotation.</text>
</comment>
<dbReference type="InterPro" id="IPR045864">
    <property type="entry name" value="aa-tRNA-synth_II/BPL/LPL"/>
</dbReference>
<dbReference type="InterPro" id="IPR013196">
    <property type="entry name" value="HTH_11"/>
</dbReference>
<keyword evidence="3" id="KW-0678">Repressor</keyword>
<feature type="binding site" evidence="3">
    <location>
        <position position="118"/>
    </location>
    <ligand>
        <name>biotin</name>
        <dbReference type="ChEBI" id="CHEBI:57586"/>
    </ligand>
</feature>
<dbReference type="Gene3D" id="3.30.930.10">
    <property type="entry name" value="Bira Bifunctional Protein, Domain 2"/>
    <property type="match status" value="1"/>
</dbReference>
<dbReference type="Gene3D" id="1.10.10.10">
    <property type="entry name" value="Winged helix-like DNA-binding domain superfamily/Winged helix DNA-binding domain"/>
    <property type="match status" value="1"/>
</dbReference>
<dbReference type="AlphaFoldDB" id="A0A172RYC9"/>
<protein>
    <recommendedName>
        <fullName evidence="3">Bifunctional ligase/repressor BirA</fullName>
    </recommendedName>
    <alternativeName>
        <fullName evidence="3">Biotin--[acetyl-CoA-carboxylase] ligase</fullName>
        <ecNumber evidence="3">6.3.4.15</ecNumber>
    </alternativeName>
    <alternativeName>
        <fullName evidence="3">Biotin--protein ligase</fullName>
    </alternativeName>
    <alternativeName>
        <fullName evidence="3">Biotin-[acetyl-CoA carboxylase] synthetase</fullName>
    </alternativeName>
</protein>
<dbReference type="CDD" id="cd16442">
    <property type="entry name" value="BPL"/>
    <property type="match status" value="1"/>
</dbReference>
<keyword evidence="3" id="KW-0067">ATP-binding</keyword>
<keyword evidence="3" id="KW-0547">Nucleotide-binding</keyword>
<evidence type="ECO:0000313" key="5">
    <source>
        <dbReference type="EMBL" id="SEO87352.1"/>
    </source>
</evidence>
<keyword evidence="3" id="KW-0804">Transcription</keyword>
<evidence type="ECO:0000256" key="3">
    <source>
        <dbReference type="HAMAP-Rule" id="MF_00978"/>
    </source>
</evidence>
<dbReference type="GO" id="GO:0004077">
    <property type="term" value="F:biotin--[biotin carboxyl-carrier protein] ligase activity"/>
    <property type="evidence" value="ECO:0007669"/>
    <property type="project" value="UniProtKB-UniRule"/>
</dbReference>
<dbReference type="InterPro" id="IPR036390">
    <property type="entry name" value="WH_DNA-bd_sf"/>
</dbReference>
<dbReference type="PANTHER" id="PTHR12835">
    <property type="entry name" value="BIOTIN PROTEIN LIGASE"/>
    <property type="match status" value="1"/>
</dbReference>
<keyword evidence="2 3" id="KW-0092">Biotin</keyword>
<accession>A0A172RYC9</accession>
<dbReference type="GO" id="GO:0005737">
    <property type="term" value="C:cytoplasm"/>
    <property type="evidence" value="ECO:0007669"/>
    <property type="project" value="TreeGrafter"/>
</dbReference>
<dbReference type="SUPFAM" id="SSF46785">
    <property type="entry name" value="Winged helix' DNA-binding domain"/>
    <property type="match status" value="1"/>
</dbReference>
<dbReference type="RefSeq" id="WP_066662472.1">
    <property type="nucleotide sequence ID" value="NZ_CP011402.1"/>
</dbReference>
<organism evidence="5 6">
    <name type="scientific">Denitrobacterium detoxificans</name>
    <dbReference type="NCBI Taxonomy" id="79604"/>
    <lineage>
        <taxon>Bacteria</taxon>
        <taxon>Bacillati</taxon>
        <taxon>Actinomycetota</taxon>
        <taxon>Coriobacteriia</taxon>
        <taxon>Eggerthellales</taxon>
        <taxon>Eggerthellaceae</taxon>
        <taxon>Denitrobacterium</taxon>
    </lineage>
</organism>
<dbReference type="InterPro" id="IPR003142">
    <property type="entry name" value="BPL_C"/>
</dbReference>
<comment type="similarity">
    <text evidence="3">Belongs to the biotin--protein ligase family.</text>
</comment>
<evidence type="ECO:0000313" key="6">
    <source>
        <dbReference type="Proteomes" id="UP000182975"/>
    </source>
</evidence>
<dbReference type="GO" id="GO:0005524">
    <property type="term" value="F:ATP binding"/>
    <property type="evidence" value="ECO:0007669"/>
    <property type="project" value="UniProtKB-UniRule"/>
</dbReference>
<dbReference type="NCBIfam" id="TIGR00121">
    <property type="entry name" value="birA_ligase"/>
    <property type="match status" value="1"/>
</dbReference>
<name>A0A172RYC9_9ACTN</name>
<dbReference type="EC" id="6.3.4.15" evidence="3"/>
<evidence type="ECO:0000256" key="2">
    <source>
        <dbReference type="ARBA" id="ARBA00023267"/>
    </source>
</evidence>
<feature type="binding site" evidence="3">
    <location>
        <begin position="94"/>
        <end position="96"/>
    </location>
    <ligand>
        <name>biotin</name>
        <dbReference type="ChEBI" id="CHEBI:57586"/>
    </ligand>
</feature>
<sequence length="325" mass="35292">MSTREQLLTLLSQAALNQTWVSGEDAARQLGVSRAAIWKAIKTLEEEGYHFEAQRNRGYRLAEHQDVITKSDLDVALSNAKLPVETQVVFSTGSTNNDVKSLAEQGKEELFALVASKQESGKGRRGRSFFSLGDRGVYLSILIRPSMPIAQASAITAVAAVATCRAVESLFDVKPSIKWVNDVYLGKRKICGILTEAATDLETGMLSYAVVGIGVNVYEPEGGFPEEIRERAGAISTEIKQGTRAALAGAIIKEFVELYDKDSFGAFCDEYRARSFVVGKTITVIDGKGEQEALALGIDDDLSLHVQFEDGSEAHLHSGEVSLRV</sequence>
<evidence type="ECO:0000256" key="1">
    <source>
        <dbReference type="ARBA" id="ARBA00022598"/>
    </source>
</evidence>
<dbReference type="InterPro" id="IPR004408">
    <property type="entry name" value="Biotin_CoA_COase_ligase"/>
</dbReference>
<dbReference type="Pfam" id="PF03099">
    <property type="entry name" value="BPL_LplA_LipB"/>
    <property type="match status" value="1"/>
</dbReference>
<dbReference type="STRING" id="79604.AAY81_05690"/>